<reference evidence="2 4" key="2">
    <citation type="submission" date="2013-03" db="EMBL/GenBank/DDBJ databases">
        <title>The Genome Sequence of Enterococcus avium ATCC_14025 (PacBio/Illumina hybrid assembly).</title>
        <authorList>
            <consortium name="The Broad Institute Genomics Platform"/>
            <consortium name="The Broad Institute Genome Sequencing Center for Infectious Disease"/>
            <person name="Earl A."/>
            <person name="Russ C."/>
            <person name="Gilmore M."/>
            <person name="Surin D."/>
            <person name="Walker B."/>
            <person name="Young S."/>
            <person name="Zeng Q."/>
            <person name="Gargeya S."/>
            <person name="Fitzgerald M."/>
            <person name="Haas B."/>
            <person name="Abouelleil A."/>
            <person name="Allen A.W."/>
            <person name="Alvarado L."/>
            <person name="Arachchi H.M."/>
            <person name="Berlin A.M."/>
            <person name="Chapman S.B."/>
            <person name="Gainer-Dewar J."/>
            <person name="Goldberg J."/>
            <person name="Griggs A."/>
            <person name="Gujja S."/>
            <person name="Hansen M."/>
            <person name="Howarth C."/>
            <person name="Imamovic A."/>
            <person name="Ireland A."/>
            <person name="Larimer J."/>
            <person name="McCowan C."/>
            <person name="Murphy C."/>
            <person name="Pearson M."/>
            <person name="Poon T.W."/>
            <person name="Priest M."/>
            <person name="Roberts A."/>
            <person name="Saif S."/>
            <person name="Shea T."/>
            <person name="Sisk P."/>
            <person name="Sykes S."/>
            <person name="Wortman J."/>
            <person name="Nusbaum C."/>
            <person name="Birren B."/>
        </authorList>
    </citation>
    <scope>NUCLEOTIDE SEQUENCE [LARGE SCALE GENOMIC DNA]</scope>
    <source>
        <strain evidence="2 4">ATCC 14025</strain>
    </source>
</reference>
<evidence type="ECO:0008006" key="5">
    <source>
        <dbReference type="Google" id="ProtNLM"/>
    </source>
</evidence>
<dbReference type="Proteomes" id="UP000014107">
    <property type="component" value="Unassembled WGS sequence"/>
</dbReference>
<gene>
    <name evidence="2" type="ORF">I570_01347</name>
    <name evidence="1" type="ORF">OMU_00538</name>
</gene>
<accession>A0AAV3J1X9</accession>
<reference evidence="1 3" key="1">
    <citation type="submission" date="2013-03" db="EMBL/GenBank/DDBJ databases">
        <title>The Genome Sequence of Enterococcus avium ATCC_14025 (Illumina only assembly).</title>
        <authorList>
            <consortium name="The Broad Institute Genomics Platform"/>
            <consortium name="The Broad Institute Genome Sequencing Center for Infectious Disease"/>
            <person name="Earl A."/>
            <person name="Russ C."/>
            <person name="Gilmore M."/>
            <person name="Surin D."/>
            <person name="Walker B."/>
            <person name="Young S."/>
            <person name="Zeng Q."/>
            <person name="Gargeya S."/>
            <person name="Fitzgerald M."/>
            <person name="Haas B."/>
            <person name="Abouelleil A."/>
            <person name="Allen A.W."/>
            <person name="Alvarado L."/>
            <person name="Arachchi H.M."/>
            <person name="Berlin A.M."/>
            <person name="Chapman S.B."/>
            <person name="Gainer-Dewar J."/>
            <person name="Goldberg J."/>
            <person name="Griggs A."/>
            <person name="Gujja S."/>
            <person name="Hansen M."/>
            <person name="Howarth C."/>
            <person name="Imamovic A."/>
            <person name="Ireland A."/>
            <person name="Larimer J."/>
            <person name="McCowan C."/>
            <person name="Murphy C."/>
            <person name="Pearson M."/>
            <person name="Poon T.W."/>
            <person name="Priest M."/>
            <person name="Roberts A."/>
            <person name="Saif S."/>
            <person name="Shea T."/>
            <person name="Sisk P."/>
            <person name="Sykes S."/>
            <person name="Wortman J."/>
            <person name="Nusbaum C."/>
            <person name="Birren B."/>
        </authorList>
    </citation>
    <scope>NUCLEOTIDE SEQUENCE [LARGE SCALE GENOMIC DNA]</scope>
    <source>
        <strain evidence="1 3">ATCC 14025</strain>
    </source>
</reference>
<evidence type="ECO:0000313" key="3">
    <source>
        <dbReference type="Proteomes" id="UP000014104"/>
    </source>
</evidence>
<evidence type="ECO:0000313" key="2">
    <source>
        <dbReference type="EMBL" id="EOU23483.1"/>
    </source>
</evidence>
<dbReference type="RefSeq" id="WP_016178405.1">
    <property type="nucleotide sequence ID" value="NZ_KE136357.1"/>
</dbReference>
<name>A0AAV3J1X9_ENTAV</name>
<dbReference type="EMBL" id="ASWL01000002">
    <property type="protein sequence ID" value="EOU23483.1"/>
    <property type="molecule type" value="Genomic_DNA"/>
</dbReference>
<evidence type="ECO:0000313" key="4">
    <source>
        <dbReference type="Proteomes" id="UP000014107"/>
    </source>
</evidence>
<evidence type="ECO:0000313" key="1">
    <source>
        <dbReference type="EMBL" id="EOT51208.1"/>
    </source>
</evidence>
<sequence length="604" mass="70436">MLDKRQLEIMSINFLKITLTQTGYLNPFLNSGDTEPSWDGYIYVLEKMNKYNKNKLGKVPVQVKGKYSDDLSQSRISFLAEIRDLENYLQDGGVLYFVIYINGKNDVTFYYAQLEPIKIKTILESRKNSSGKKSIELKKLPSDTIDIVNIFKSFLFHRKKQMSFIDGDLYTFESLSKDHKKVELTFTLTGLALHQHNMQNYVDTNNVYLYAKIPESPVLIPLAGELKEIIEIEKTNLEIGIGEKVLYTEQIREKQRGTVTLKFGDSFEFAINEEFSKQTFNYKISDFARKALIDIEFLISLYQNKGFTVNGKFLDLSSAIKSGPHFDFERYEKSLLHCKEVVNLLDYLNISDDIDSSKLSEVEWRDLNILIAGLIKKQELALKETLHTITILKLQNFSIPLMISLQKSGKYLIEDIFKAKKSCLYLIFDGEHFNLPMFRGLTAEQLAECSTIDFEVLLKEYQKLHSEKNDILFDASQYMLVLINAADFCTDNPERKESFLDAALNFNHWLQEENLKMEETNNQILMMNELQIFKRKRALTESESDWLYDITDSNDIDKTFKFGAYVLLEERKRAERIFSTFSKKEKQDYKSYPIYNLYEKLLSK</sequence>
<comment type="caution">
    <text evidence="2">The sequence shown here is derived from an EMBL/GenBank/DDBJ whole genome shotgun (WGS) entry which is preliminary data.</text>
</comment>
<dbReference type="AlphaFoldDB" id="A0AAV3J1X9"/>
<dbReference type="Proteomes" id="UP000014104">
    <property type="component" value="Unassembled WGS sequence"/>
</dbReference>
<keyword evidence="3" id="KW-1185">Reference proteome</keyword>
<dbReference type="EMBL" id="AHYV01000005">
    <property type="protein sequence ID" value="EOT51208.1"/>
    <property type="molecule type" value="Genomic_DNA"/>
</dbReference>
<protein>
    <recommendedName>
        <fullName evidence="5">DUF4365 domain-containing protein</fullName>
    </recommendedName>
</protein>
<organism evidence="2 4">
    <name type="scientific">Enterococcus avium ATCC 14025</name>
    <dbReference type="NCBI Taxonomy" id="1140002"/>
    <lineage>
        <taxon>Bacteria</taxon>
        <taxon>Bacillati</taxon>
        <taxon>Bacillota</taxon>
        <taxon>Bacilli</taxon>
        <taxon>Lactobacillales</taxon>
        <taxon>Enterococcaceae</taxon>
        <taxon>Enterococcus</taxon>
    </lineage>
</organism>
<proteinExistence type="predicted"/>